<evidence type="ECO:0000313" key="1">
    <source>
        <dbReference type="EMBL" id="GHC80952.1"/>
    </source>
</evidence>
<dbReference type="AlphaFoldDB" id="A0A918WTD8"/>
<accession>A0A918WTD8</accession>
<sequence length="67" mass="7039">MAAPTLVHMSSTTSSPGSVRSAAVVNAEIRALWSRTDGALSPADEARYQELLVEWAAAVREALVKAA</sequence>
<proteinExistence type="predicted"/>
<comment type="caution">
    <text evidence="1">The sequence shown here is derived from an EMBL/GenBank/DDBJ whole genome shotgun (WGS) entry which is preliminary data.</text>
</comment>
<evidence type="ECO:0000313" key="2">
    <source>
        <dbReference type="Proteomes" id="UP000638353"/>
    </source>
</evidence>
<reference evidence="1" key="1">
    <citation type="journal article" date="2014" name="Int. J. Syst. Evol. Microbiol.">
        <title>Complete genome sequence of Corynebacterium casei LMG S-19264T (=DSM 44701T), isolated from a smear-ripened cheese.</title>
        <authorList>
            <consortium name="US DOE Joint Genome Institute (JGI-PGF)"/>
            <person name="Walter F."/>
            <person name="Albersmeier A."/>
            <person name="Kalinowski J."/>
            <person name="Ruckert C."/>
        </authorList>
    </citation>
    <scope>NUCLEOTIDE SEQUENCE</scope>
    <source>
        <strain evidence="1">JCM 4637</strain>
    </source>
</reference>
<dbReference type="EMBL" id="BMVC01000001">
    <property type="protein sequence ID" value="GHC80952.1"/>
    <property type="molecule type" value="Genomic_DNA"/>
</dbReference>
<name>A0A918WTD8_9ACTN</name>
<dbReference type="Proteomes" id="UP000638353">
    <property type="component" value="Unassembled WGS sequence"/>
</dbReference>
<reference evidence="1" key="2">
    <citation type="submission" date="2020-09" db="EMBL/GenBank/DDBJ databases">
        <authorList>
            <person name="Sun Q."/>
            <person name="Ohkuma M."/>
        </authorList>
    </citation>
    <scope>NUCLEOTIDE SEQUENCE</scope>
    <source>
        <strain evidence="1">JCM 4637</strain>
    </source>
</reference>
<protein>
    <submittedName>
        <fullName evidence="1">Uncharacterized protein</fullName>
    </submittedName>
</protein>
<organism evidence="1 2">
    <name type="scientific">Streptomyces finlayi</name>
    <dbReference type="NCBI Taxonomy" id="67296"/>
    <lineage>
        <taxon>Bacteria</taxon>
        <taxon>Bacillati</taxon>
        <taxon>Actinomycetota</taxon>
        <taxon>Actinomycetes</taxon>
        <taxon>Kitasatosporales</taxon>
        <taxon>Streptomycetaceae</taxon>
        <taxon>Streptomyces</taxon>
    </lineage>
</organism>
<gene>
    <name evidence="1" type="ORF">GCM10010334_08370</name>
</gene>